<dbReference type="Gene3D" id="3.30.60.20">
    <property type="match status" value="1"/>
</dbReference>
<proteinExistence type="inferred from homology"/>
<evidence type="ECO:0000256" key="6">
    <source>
        <dbReference type="ARBA" id="ARBA00022741"/>
    </source>
</evidence>
<keyword evidence="14" id="KW-1133">Transmembrane helix</keyword>
<dbReference type="GO" id="GO:0046104">
    <property type="term" value="P:thymidine metabolic process"/>
    <property type="evidence" value="ECO:0007669"/>
    <property type="project" value="TreeGrafter"/>
</dbReference>
<evidence type="ECO:0000256" key="7">
    <source>
        <dbReference type="ARBA" id="ARBA00022777"/>
    </source>
</evidence>
<gene>
    <name evidence="15" type="ORF">L195_g015326</name>
</gene>
<dbReference type="PANTHER" id="PTHR11441">
    <property type="entry name" value="THYMIDINE KINASE"/>
    <property type="match status" value="1"/>
</dbReference>
<dbReference type="EMBL" id="ASHM01010365">
    <property type="protein sequence ID" value="PNX92192.1"/>
    <property type="molecule type" value="Genomic_DNA"/>
</dbReference>
<reference evidence="15 16" key="2">
    <citation type="journal article" date="2017" name="Front. Plant Sci.">
        <title>Gene Classification and Mining of Molecular Markers Useful in Red Clover (Trifolium pratense) Breeding.</title>
        <authorList>
            <person name="Istvanek J."/>
            <person name="Dluhosova J."/>
            <person name="Dluhos P."/>
            <person name="Patkova L."/>
            <person name="Nedelnik J."/>
            <person name="Repkova J."/>
        </authorList>
    </citation>
    <scope>NUCLEOTIDE SEQUENCE [LARGE SCALE GENOMIC DNA]</scope>
    <source>
        <strain evidence="16">cv. Tatra</strain>
        <tissue evidence="15">Young leaves</tissue>
    </source>
</reference>
<evidence type="ECO:0000256" key="11">
    <source>
        <dbReference type="ARBA" id="ARBA00048254"/>
    </source>
</evidence>
<dbReference type="SUPFAM" id="SSF52540">
    <property type="entry name" value="P-loop containing nucleoside triphosphate hydrolases"/>
    <property type="match status" value="1"/>
</dbReference>
<dbReference type="GO" id="GO:0071897">
    <property type="term" value="P:DNA biosynthetic process"/>
    <property type="evidence" value="ECO:0007669"/>
    <property type="project" value="UniProtKB-KW"/>
</dbReference>
<comment type="pathway">
    <text evidence="12">Pyrimidine metabolism.</text>
</comment>
<dbReference type="SUPFAM" id="SSF57716">
    <property type="entry name" value="Glucocorticoid receptor-like (DNA-binding domain)"/>
    <property type="match status" value="1"/>
</dbReference>
<evidence type="ECO:0000256" key="14">
    <source>
        <dbReference type="SAM" id="Phobius"/>
    </source>
</evidence>
<dbReference type="AlphaFoldDB" id="A0A2K3MN31"/>
<keyword evidence="9" id="KW-0067">ATP-binding</keyword>
<dbReference type="STRING" id="57577.A0A2K3MN31"/>
<dbReference type="GO" id="GO:0042802">
    <property type="term" value="F:identical protein binding"/>
    <property type="evidence" value="ECO:0007669"/>
    <property type="project" value="UniProtKB-ARBA"/>
</dbReference>
<dbReference type="GO" id="GO:0006950">
    <property type="term" value="P:response to stress"/>
    <property type="evidence" value="ECO:0007669"/>
    <property type="project" value="UniProtKB-ARBA"/>
</dbReference>
<dbReference type="GO" id="GO:0004797">
    <property type="term" value="F:thymidine kinase activity"/>
    <property type="evidence" value="ECO:0007669"/>
    <property type="project" value="UniProtKB-EC"/>
</dbReference>
<comment type="similarity">
    <text evidence="1 13">Belongs to the thymidine kinase family.</text>
</comment>
<evidence type="ECO:0000256" key="3">
    <source>
        <dbReference type="ARBA" id="ARBA00022634"/>
    </source>
</evidence>
<comment type="caution">
    <text evidence="15">The sequence shown here is derived from an EMBL/GenBank/DDBJ whole genome shotgun (WGS) entry which is preliminary data.</text>
</comment>
<feature type="non-terminal residue" evidence="15">
    <location>
        <position position="409"/>
    </location>
</feature>
<feature type="transmembrane region" description="Helical" evidence="14">
    <location>
        <begin position="386"/>
        <end position="408"/>
    </location>
</feature>
<accession>A0A2K3MN31</accession>
<protein>
    <recommendedName>
        <fullName evidence="2">thymidine kinase</fullName>
        <ecNumber evidence="2">2.7.1.21</ecNumber>
    </recommendedName>
</protein>
<dbReference type="FunFam" id="3.30.60.20:FF:000051">
    <property type="entry name" value="Thymidine kinase"/>
    <property type="match status" value="1"/>
</dbReference>
<evidence type="ECO:0000256" key="13">
    <source>
        <dbReference type="RuleBase" id="RU004165"/>
    </source>
</evidence>
<keyword evidence="14" id="KW-0472">Membrane</keyword>
<reference evidence="15 16" key="1">
    <citation type="journal article" date="2014" name="Am. J. Bot.">
        <title>Genome assembly and annotation for red clover (Trifolium pratense; Fabaceae).</title>
        <authorList>
            <person name="Istvanek J."/>
            <person name="Jaros M."/>
            <person name="Krenek A."/>
            <person name="Repkova J."/>
        </authorList>
    </citation>
    <scope>NUCLEOTIDE SEQUENCE [LARGE SCALE GENOMIC DNA]</scope>
    <source>
        <strain evidence="16">cv. Tatra</strain>
        <tissue evidence="15">Young leaves</tissue>
    </source>
</reference>
<evidence type="ECO:0000256" key="2">
    <source>
        <dbReference type="ARBA" id="ARBA00012118"/>
    </source>
</evidence>
<organism evidence="15 16">
    <name type="scientific">Trifolium pratense</name>
    <name type="common">Red clover</name>
    <dbReference type="NCBI Taxonomy" id="57577"/>
    <lineage>
        <taxon>Eukaryota</taxon>
        <taxon>Viridiplantae</taxon>
        <taxon>Streptophyta</taxon>
        <taxon>Embryophyta</taxon>
        <taxon>Tracheophyta</taxon>
        <taxon>Spermatophyta</taxon>
        <taxon>Magnoliopsida</taxon>
        <taxon>eudicotyledons</taxon>
        <taxon>Gunneridae</taxon>
        <taxon>Pentapetalae</taxon>
        <taxon>rosids</taxon>
        <taxon>fabids</taxon>
        <taxon>Fabales</taxon>
        <taxon>Fabaceae</taxon>
        <taxon>Papilionoideae</taxon>
        <taxon>50 kb inversion clade</taxon>
        <taxon>NPAAA clade</taxon>
        <taxon>Hologalegina</taxon>
        <taxon>IRL clade</taxon>
        <taxon>Trifolieae</taxon>
        <taxon>Trifolium</taxon>
    </lineage>
</organism>
<keyword evidence="3" id="KW-0237">DNA synthesis</keyword>
<keyword evidence="5" id="KW-0479">Metal-binding</keyword>
<keyword evidence="14" id="KW-0812">Transmembrane</keyword>
<keyword evidence="4" id="KW-0808">Transferase</keyword>
<dbReference type="InterPro" id="IPR027417">
    <property type="entry name" value="P-loop_NTPase"/>
</dbReference>
<dbReference type="EC" id="2.7.1.21" evidence="2"/>
<dbReference type="InterPro" id="IPR001267">
    <property type="entry name" value="Thymidine_kinase"/>
</dbReference>
<evidence type="ECO:0000256" key="4">
    <source>
        <dbReference type="ARBA" id="ARBA00022679"/>
    </source>
</evidence>
<dbReference type="Proteomes" id="UP000236291">
    <property type="component" value="Unassembled WGS sequence"/>
</dbReference>
<dbReference type="FunFam" id="3.40.50.300:FF:000948">
    <property type="entry name" value="Thymidine kinase"/>
    <property type="match status" value="1"/>
</dbReference>
<keyword evidence="6" id="KW-0547">Nucleotide-binding</keyword>
<evidence type="ECO:0000256" key="10">
    <source>
        <dbReference type="ARBA" id="ARBA00025704"/>
    </source>
</evidence>
<comment type="catalytic activity">
    <reaction evidence="11">
        <text>thymidine + ATP = dTMP + ADP + H(+)</text>
        <dbReference type="Rhea" id="RHEA:19129"/>
        <dbReference type="ChEBI" id="CHEBI:15378"/>
        <dbReference type="ChEBI" id="CHEBI:17748"/>
        <dbReference type="ChEBI" id="CHEBI:30616"/>
        <dbReference type="ChEBI" id="CHEBI:63528"/>
        <dbReference type="ChEBI" id="CHEBI:456216"/>
        <dbReference type="EC" id="2.7.1.21"/>
    </reaction>
</comment>
<dbReference type="GO" id="GO:0046872">
    <property type="term" value="F:metal ion binding"/>
    <property type="evidence" value="ECO:0007669"/>
    <property type="project" value="UniProtKB-KW"/>
</dbReference>
<evidence type="ECO:0000313" key="15">
    <source>
        <dbReference type="EMBL" id="PNX92192.1"/>
    </source>
</evidence>
<evidence type="ECO:0000256" key="9">
    <source>
        <dbReference type="ARBA" id="ARBA00022840"/>
    </source>
</evidence>
<comment type="pathway">
    <text evidence="10">Purine metabolism.</text>
</comment>
<dbReference type="PANTHER" id="PTHR11441:SF12">
    <property type="entry name" value="THYMIDINE KINASE A"/>
    <property type="match status" value="1"/>
</dbReference>
<keyword evidence="7 15" id="KW-0418">Kinase</keyword>
<dbReference type="Pfam" id="PF00265">
    <property type="entry name" value="TK"/>
    <property type="match status" value="1"/>
</dbReference>
<evidence type="ECO:0000256" key="12">
    <source>
        <dbReference type="ARBA" id="ARBA00060693"/>
    </source>
</evidence>
<dbReference type="Gene3D" id="3.40.50.300">
    <property type="entry name" value="P-loop containing nucleotide triphosphate hydrolases"/>
    <property type="match status" value="1"/>
</dbReference>
<sequence length="409" mass="45681">MASSHSGEIHLFVGPMFAGKTTSLLRRIKSEVDNGRNVAMLKSSKDNRYAIDSVVSHDGVKFPCWALPDLMSFKDKYGHEAYQKMLLMQLQTCNYDRLVVVVVTNVDVTIDEAQFFEDLYEFCCKAADEDGKIVVVAGLDGDYLRRSFGSVLHIIPIADTVTKLTARCEMCGKRAFFTLRKTEEKQTELIGGADLYMPLRLSWNLKTFKSGSLLEEAADISNCVVGAFLVHEVPVLCWCDSLLGIVLVDLNLVAQLASVGEFDAYHFLEFPKLVGWLGTRSQGEAKFSLYFQVKQLALHRSASIETCRKVLRCPGIVCFVFIDNSCTDVLVWNVDGVYSATNSLGQGLQECVFVDLCVDNEPFLSVIRLAKETKVWIDLLRRVSCLLLRCSFGTVAALVVLLYCFGWCL</sequence>
<evidence type="ECO:0000256" key="1">
    <source>
        <dbReference type="ARBA" id="ARBA00007587"/>
    </source>
</evidence>
<evidence type="ECO:0000256" key="5">
    <source>
        <dbReference type="ARBA" id="ARBA00022723"/>
    </source>
</evidence>
<name>A0A2K3MN31_TRIPR</name>
<evidence type="ECO:0000313" key="16">
    <source>
        <dbReference type="Proteomes" id="UP000236291"/>
    </source>
</evidence>
<keyword evidence="8" id="KW-0862">Zinc</keyword>
<dbReference type="GO" id="GO:0005524">
    <property type="term" value="F:ATP binding"/>
    <property type="evidence" value="ECO:0007669"/>
    <property type="project" value="UniProtKB-KW"/>
</dbReference>
<evidence type="ECO:0000256" key="8">
    <source>
        <dbReference type="ARBA" id="ARBA00022833"/>
    </source>
</evidence>